<protein>
    <submittedName>
        <fullName evidence="1">Uncharacterized protein</fullName>
    </submittedName>
</protein>
<reference evidence="1" key="1">
    <citation type="submission" date="2014-11" db="EMBL/GenBank/DDBJ databases">
        <authorList>
            <person name="Amaro Gonzalez C."/>
        </authorList>
    </citation>
    <scope>NUCLEOTIDE SEQUENCE</scope>
</reference>
<dbReference type="EMBL" id="GBXM01081392">
    <property type="protein sequence ID" value="JAH27185.1"/>
    <property type="molecule type" value="Transcribed_RNA"/>
</dbReference>
<name>A0A0E9RFB8_ANGAN</name>
<sequence length="36" mass="4298">MYLLLCIFLPKKHVLCPNQDCKVINIIWIKLAFTKH</sequence>
<evidence type="ECO:0000313" key="1">
    <source>
        <dbReference type="EMBL" id="JAH27185.1"/>
    </source>
</evidence>
<reference evidence="1" key="2">
    <citation type="journal article" date="2015" name="Fish Shellfish Immunol.">
        <title>Early steps in the European eel (Anguilla anguilla)-Vibrio vulnificus interaction in the gills: Role of the RtxA13 toxin.</title>
        <authorList>
            <person name="Callol A."/>
            <person name="Pajuelo D."/>
            <person name="Ebbesson L."/>
            <person name="Teles M."/>
            <person name="MacKenzie S."/>
            <person name="Amaro C."/>
        </authorList>
    </citation>
    <scope>NUCLEOTIDE SEQUENCE</scope>
</reference>
<accession>A0A0E9RFB8</accession>
<organism evidence="1">
    <name type="scientific">Anguilla anguilla</name>
    <name type="common">European freshwater eel</name>
    <name type="synonym">Muraena anguilla</name>
    <dbReference type="NCBI Taxonomy" id="7936"/>
    <lineage>
        <taxon>Eukaryota</taxon>
        <taxon>Metazoa</taxon>
        <taxon>Chordata</taxon>
        <taxon>Craniata</taxon>
        <taxon>Vertebrata</taxon>
        <taxon>Euteleostomi</taxon>
        <taxon>Actinopterygii</taxon>
        <taxon>Neopterygii</taxon>
        <taxon>Teleostei</taxon>
        <taxon>Anguilliformes</taxon>
        <taxon>Anguillidae</taxon>
        <taxon>Anguilla</taxon>
    </lineage>
</organism>
<dbReference type="AlphaFoldDB" id="A0A0E9RFB8"/>
<proteinExistence type="predicted"/>